<dbReference type="AlphaFoldDB" id="A0A495R7L7"/>
<dbReference type="RefSeq" id="WP_121303407.1">
    <property type="nucleotide sequence ID" value="NZ_RBWW01000001.1"/>
</dbReference>
<evidence type="ECO:0000313" key="2">
    <source>
        <dbReference type="EMBL" id="RKS83301.1"/>
    </source>
</evidence>
<accession>A0A495R7L7</accession>
<comment type="caution">
    <text evidence="2">The sequence shown here is derived from an EMBL/GenBank/DDBJ whole genome shotgun (WGS) entry which is preliminary data.</text>
</comment>
<evidence type="ECO:0008006" key="4">
    <source>
        <dbReference type="Google" id="ProtNLM"/>
    </source>
</evidence>
<feature type="compositionally biased region" description="Basic and acidic residues" evidence="1">
    <location>
        <begin position="37"/>
        <end position="54"/>
    </location>
</feature>
<reference evidence="2 3" key="1">
    <citation type="submission" date="2018-10" db="EMBL/GenBank/DDBJ databases">
        <title>Genomic Encyclopedia of Archaeal and Bacterial Type Strains, Phase II (KMG-II): from individual species to whole genera.</title>
        <authorList>
            <person name="Goeker M."/>
        </authorList>
    </citation>
    <scope>NUCLEOTIDE SEQUENCE [LARGE SCALE GENOMIC DNA]</scope>
    <source>
        <strain evidence="2 3">DSM 11927</strain>
    </source>
</reference>
<feature type="region of interest" description="Disordered" evidence="1">
    <location>
        <begin position="1"/>
        <end position="94"/>
    </location>
</feature>
<keyword evidence="3" id="KW-1185">Reference proteome</keyword>
<gene>
    <name evidence="2" type="ORF">BDK61_2644</name>
</gene>
<name>A0A495R7L7_9EURY</name>
<dbReference type="Proteomes" id="UP000268233">
    <property type="component" value="Unassembled WGS sequence"/>
</dbReference>
<feature type="compositionally biased region" description="Low complexity" evidence="1">
    <location>
        <begin position="82"/>
        <end position="94"/>
    </location>
</feature>
<feature type="compositionally biased region" description="Basic and acidic residues" evidence="1">
    <location>
        <begin position="1"/>
        <end position="20"/>
    </location>
</feature>
<protein>
    <recommendedName>
        <fullName evidence="4">HNH endonuclease</fullName>
    </recommendedName>
</protein>
<evidence type="ECO:0000313" key="3">
    <source>
        <dbReference type="Proteomes" id="UP000268233"/>
    </source>
</evidence>
<organism evidence="2 3">
    <name type="scientific">Haloarcula quadrata</name>
    <dbReference type="NCBI Taxonomy" id="182779"/>
    <lineage>
        <taxon>Archaea</taxon>
        <taxon>Methanobacteriati</taxon>
        <taxon>Methanobacteriota</taxon>
        <taxon>Stenosarchaea group</taxon>
        <taxon>Halobacteria</taxon>
        <taxon>Halobacteriales</taxon>
        <taxon>Haloarculaceae</taxon>
        <taxon>Haloarcula</taxon>
    </lineage>
</organism>
<dbReference type="EMBL" id="RBWW01000001">
    <property type="protein sequence ID" value="RKS83301.1"/>
    <property type="molecule type" value="Genomic_DNA"/>
</dbReference>
<evidence type="ECO:0000256" key="1">
    <source>
        <dbReference type="SAM" id="MobiDB-lite"/>
    </source>
</evidence>
<sequence length="94" mass="10480">MPDDNPRDRHRDRVWSERAGDQCPRCGASFDQAGGADVHHRDGNERNGEPENLRKRCPTCHFAGEHDRPDDAPNSQQPPGPSRSSPSSPRTSPR</sequence>
<proteinExistence type="predicted"/>